<protein>
    <submittedName>
        <fullName evidence="1">Uncharacterized protein</fullName>
    </submittedName>
</protein>
<name>A0A7W9G5C5_9ACTN</name>
<organism evidence="1 2">
    <name type="scientific">Nonomuraea jabiensis</name>
    <dbReference type="NCBI Taxonomy" id="882448"/>
    <lineage>
        <taxon>Bacteria</taxon>
        <taxon>Bacillati</taxon>
        <taxon>Actinomycetota</taxon>
        <taxon>Actinomycetes</taxon>
        <taxon>Streptosporangiales</taxon>
        <taxon>Streptosporangiaceae</taxon>
        <taxon>Nonomuraea</taxon>
    </lineage>
</organism>
<evidence type="ECO:0000313" key="1">
    <source>
        <dbReference type="EMBL" id="MBB5777396.1"/>
    </source>
</evidence>
<dbReference type="AlphaFoldDB" id="A0A7W9G5C5"/>
<accession>A0A7W9G5C5</accession>
<dbReference type="Pfam" id="PF18986">
    <property type="entry name" value="DUF5719"/>
    <property type="match status" value="1"/>
</dbReference>
<dbReference type="Proteomes" id="UP000579153">
    <property type="component" value="Unassembled WGS sequence"/>
</dbReference>
<dbReference type="RefSeq" id="WP_246554654.1">
    <property type="nucleotide sequence ID" value="NZ_JACHMB010000001.1"/>
</dbReference>
<gene>
    <name evidence="1" type="ORF">HD596_004152</name>
</gene>
<sequence>MKTDAARSRRERGGWAMKAFVENRFGLPALVVVALAALYGVAYVTRPTPPAAAAPQPRKVAVESVTAVCPGAKGERVSVHLPGTLTHEPMRDAKPYVTKGPGGLEAGYLTRATQGAGRGLAGVRCTEPAPATWLVGPGPANADVRLHLTNADKAPALADVQVYAAEGPISGDKGIGLEIAPGEHREIDLKTIAPSADIMAVSVTTAFGRLAVAARTTLETGGVDWLPAAAPPATRVVVPGLPGGGGRRELLVAAPGENDAQVRIKAVSEDAEYAMKGRETLDVPAGSVASLDVTTGIGGSSAALVLTSPTPIVAGLVITGTGGRSDVAFTAGTPALDLGSTVARNGPGSKLILTAVGGPGKVRIQVIPEKGRPDEPFEVSIPAGRTKNVKLKPKGDYALTVTPVTGEVYGARVIEDPLKSGLLLTTQPLAPSRLWTLLPPLTDTPNVVTP</sequence>
<proteinExistence type="predicted"/>
<evidence type="ECO:0000313" key="2">
    <source>
        <dbReference type="Proteomes" id="UP000579153"/>
    </source>
</evidence>
<dbReference type="InterPro" id="IPR043777">
    <property type="entry name" value="DUF5719"/>
</dbReference>
<dbReference type="EMBL" id="JACHMB010000001">
    <property type="protein sequence ID" value="MBB5777396.1"/>
    <property type="molecule type" value="Genomic_DNA"/>
</dbReference>
<reference evidence="1 2" key="1">
    <citation type="submission" date="2020-08" db="EMBL/GenBank/DDBJ databases">
        <title>Sequencing the genomes of 1000 actinobacteria strains.</title>
        <authorList>
            <person name="Klenk H.-P."/>
        </authorList>
    </citation>
    <scope>NUCLEOTIDE SEQUENCE [LARGE SCALE GENOMIC DNA]</scope>
    <source>
        <strain evidence="1 2">DSM 45507</strain>
    </source>
</reference>
<keyword evidence="2" id="KW-1185">Reference proteome</keyword>
<comment type="caution">
    <text evidence="1">The sequence shown here is derived from an EMBL/GenBank/DDBJ whole genome shotgun (WGS) entry which is preliminary data.</text>
</comment>